<name>A0A0R3RW61_9BILA</name>
<feature type="domain" description="Tudor" evidence="1">
    <location>
        <begin position="29"/>
        <end position="139"/>
    </location>
</feature>
<dbReference type="Pfam" id="PF00567">
    <property type="entry name" value="TUDOR"/>
    <property type="match status" value="1"/>
</dbReference>
<proteinExistence type="predicted"/>
<evidence type="ECO:0000313" key="2">
    <source>
        <dbReference type="Proteomes" id="UP000050640"/>
    </source>
</evidence>
<dbReference type="WBParaSite" id="EEL_0000638401-mRNA-1">
    <property type="protein sequence ID" value="EEL_0000638401-mRNA-1"/>
    <property type="gene ID" value="EEL_0000638401"/>
</dbReference>
<reference evidence="3" key="1">
    <citation type="submission" date="2017-02" db="UniProtKB">
        <authorList>
            <consortium name="WormBaseParasite"/>
        </authorList>
    </citation>
    <scope>IDENTIFICATION</scope>
</reference>
<keyword evidence="2" id="KW-1185">Reference proteome</keyword>
<evidence type="ECO:0000259" key="1">
    <source>
        <dbReference type="Pfam" id="PF00567"/>
    </source>
</evidence>
<dbReference type="SUPFAM" id="SSF63748">
    <property type="entry name" value="Tudor/PWWP/MBT"/>
    <property type="match status" value="2"/>
</dbReference>
<dbReference type="InterPro" id="IPR002999">
    <property type="entry name" value="Tudor"/>
</dbReference>
<protein>
    <submittedName>
        <fullName evidence="3">Tudor domain-containing protein</fullName>
    </submittedName>
</protein>
<dbReference type="AlphaFoldDB" id="A0A0R3RW61"/>
<organism evidence="2 3">
    <name type="scientific">Elaeophora elaphi</name>
    <dbReference type="NCBI Taxonomy" id="1147741"/>
    <lineage>
        <taxon>Eukaryota</taxon>
        <taxon>Metazoa</taxon>
        <taxon>Ecdysozoa</taxon>
        <taxon>Nematoda</taxon>
        <taxon>Chromadorea</taxon>
        <taxon>Rhabditida</taxon>
        <taxon>Spirurina</taxon>
        <taxon>Spiruromorpha</taxon>
        <taxon>Filarioidea</taxon>
        <taxon>Onchocercidae</taxon>
        <taxon>Elaeophora</taxon>
    </lineage>
</organism>
<dbReference type="STRING" id="1147741.A0A0R3RW61"/>
<sequence>MKSLWLRRDGFSVRLMARTKEPPVSLLLPLDSCFDVRILRIDYTDGLVFVRPVAEDEQYGKLQQKLMEHSSAEQVRAEHLTEDTIYLASNNGVFRGTLVGHPSTMSLFYSIDAGEMTFLNAQSICQLPSDLQSIPPLCFCGLLLPDCATSLDHVDLSSINEGSICLCKIYKVPPPNFSDYPMIYPPVVFIQLYKFTDNNNKYVEIIFKPKSEVTSSNNEYLSESSIMKRRNGQSIEKAINLFQRSSHSDDQFIKADDNVMCNKMRCFTFKPYNIKLPSQVRAIVTEKIRHNLYWMRDADILAILSENLVDPVKHSKYKSINLVDWHNEICCLIRPTRPFRECNSYHQFSVYRAVITHFREETDTCSAYLVDFGLSVTCSIKNLYSCKEQPAVIREISSAAFRCYVNRIAQQGSGESRIPKARHFLFPILNQSNF</sequence>
<dbReference type="Proteomes" id="UP000050640">
    <property type="component" value="Unplaced"/>
</dbReference>
<evidence type="ECO:0000313" key="3">
    <source>
        <dbReference type="WBParaSite" id="EEL_0000638401-mRNA-1"/>
    </source>
</evidence>
<accession>A0A0R3RW61</accession>